<dbReference type="Proteomes" id="UP000515121">
    <property type="component" value="Unplaced"/>
</dbReference>
<evidence type="ECO:0000256" key="2">
    <source>
        <dbReference type="ARBA" id="ARBA00005592"/>
    </source>
</evidence>
<gene>
    <name evidence="6" type="primary">LOC111313018</name>
</gene>
<dbReference type="InterPro" id="IPR039271">
    <property type="entry name" value="Kiwellin-like"/>
</dbReference>
<evidence type="ECO:0000256" key="4">
    <source>
        <dbReference type="ARBA" id="ARBA00022729"/>
    </source>
</evidence>
<dbReference type="RefSeq" id="XP_022769505.1">
    <property type="nucleotide sequence ID" value="XM_022913770.1"/>
</dbReference>
<dbReference type="GeneID" id="111313018"/>
<dbReference type="Gene3D" id="2.40.40.10">
    <property type="entry name" value="RlpA-like domain"/>
    <property type="match status" value="1"/>
</dbReference>
<evidence type="ECO:0000256" key="1">
    <source>
        <dbReference type="ARBA" id="ARBA00004613"/>
    </source>
</evidence>
<evidence type="ECO:0000313" key="5">
    <source>
        <dbReference type="Proteomes" id="UP000515121"/>
    </source>
</evidence>
<proteinExistence type="inferred from homology"/>
<dbReference type="InterPro" id="IPR036908">
    <property type="entry name" value="RlpA-like_sf"/>
</dbReference>
<dbReference type="PANTHER" id="PTHR33191:SF58">
    <property type="entry name" value="RIPENING-RELATED PROTEIN 1"/>
    <property type="match status" value="1"/>
</dbReference>
<dbReference type="OrthoDB" id="406505at2759"/>
<accession>A0A6P6AXM2</accession>
<dbReference type="SUPFAM" id="SSF50685">
    <property type="entry name" value="Barwin-like endoglucanases"/>
    <property type="match status" value="1"/>
</dbReference>
<sequence>MPASLLFYVEPKSKFPPQTNRLVGAIISFFILKKISSEPTFSGTHFPVTQSRAKLDLIKSNSNFLIVVKLSPSDPAILSVHVQTTEQVMKFFVTRQNALSTSFNCFIHQILLKANATWKNDSDCCVEGEVYITYKCSPRVTRHTKAVLTLNSFEKGADGCGPSECDKRFHFDDLKIVALSTGWFNKKKRCFHNITIWGNGRSVAAIVVDECDSTMGCDDKHDYQPPCANNVFDAFKAVWKAL</sequence>
<comment type="subcellular location">
    <subcellularLocation>
        <location evidence="1">Secreted</location>
    </subcellularLocation>
</comment>
<dbReference type="CDD" id="cd22270">
    <property type="entry name" value="DPBB_kiwellin-like"/>
    <property type="match status" value="1"/>
</dbReference>
<evidence type="ECO:0000256" key="3">
    <source>
        <dbReference type="ARBA" id="ARBA00022525"/>
    </source>
</evidence>
<evidence type="ECO:0000313" key="6">
    <source>
        <dbReference type="RefSeq" id="XP_022769505.1"/>
    </source>
</evidence>
<dbReference type="Pfam" id="PF24300">
    <property type="entry name" value="KWL1"/>
    <property type="match status" value="1"/>
</dbReference>
<keyword evidence="5" id="KW-1185">Reference proteome</keyword>
<protein>
    <submittedName>
        <fullName evidence="6">LOW QUALITY PROTEIN: putative ripening-related protein 4</fullName>
    </submittedName>
</protein>
<keyword evidence="4" id="KW-0732">Signal</keyword>
<name>A0A6P6AXM2_DURZI</name>
<organism evidence="5 6">
    <name type="scientific">Durio zibethinus</name>
    <name type="common">Durian</name>
    <dbReference type="NCBI Taxonomy" id="66656"/>
    <lineage>
        <taxon>Eukaryota</taxon>
        <taxon>Viridiplantae</taxon>
        <taxon>Streptophyta</taxon>
        <taxon>Embryophyta</taxon>
        <taxon>Tracheophyta</taxon>
        <taxon>Spermatophyta</taxon>
        <taxon>Magnoliopsida</taxon>
        <taxon>eudicotyledons</taxon>
        <taxon>Gunneridae</taxon>
        <taxon>Pentapetalae</taxon>
        <taxon>rosids</taxon>
        <taxon>malvids</taxon>
        <taxon>Malvales</taxon>
        <taxon>Malvaceae</taxon>
        <taxon>Helicteroideae</taxon>
        <taxon>Durio</taxon>
    </lineage>
</organism>
<dbReference type="AlphaFoldDB" id="A0A6P6AXM2"/>
<dbReference type="GO" id="GO:0005576">
    <property type="term" value="C:extracellular region"/>
    <property type="evidence" value="ECO:0007669"/>
    <property type="project" value="UniProtKB-SubCell"/>
</dbReference>
<dbReference type="KEGG" id="dzi:111313018"/>
<comment type="similarity">
    <text evidence="2">Belongs to the kiwellin family.</text>
</comment>
<reference evidence="6" key="1">
    <citation type="submission" date="2025-08" db="UniProtKB">
        <authorList>
            <consortium name="RefSeq"/>
        </authorList>
    </citation>
    <scope>IDENTIFICATION</scope>
    <source>
        <tissue evidence="6">Fruit stalk</tissue>
    </source>
</reference>
<dbReference type="PANTHER" id="PTHR33191">
    <property type="entry name" value="RIPENING-RELATED PROTEIN 2-RELATED"/>
    <property type="match status" value="1"/>
</dbReference>
<keyword evidence="3" id="KW-0964">Secreted</keyword>